<proteinExistence type="predicted"/>
<dbReference type="PANTHER" id="PTHR30055">
    <property type="entry name" value="HTH-TYPE TRANSCRIPTIONAL REGULATOR RUTR"/>
    <property type="match status" value="1"/>
</dbReference>
<protein>
    <submittedName>
        <fullName evidence="6">AcrR family transcriptional regulator</fullName>
    </submittedName>
</protein>
<dbReference type="Pfam" id="PF00440">
    <property type="entry name" value="TetR_N"/>
    <property type="match status" value="1"/>
</dbReference>
<evidence type="ECO:0000259" key="5">
    <source>
        <dbReference type="PROSITE" id="PS50977"/>
    </source>
</evidence>
<reference evidence="6 7" key="1">
    <citation type="submission" date="2020-08" db="EMBL/GenBank/DDBJ databases">
        <title>Genomic Encyclopedia of Type Strains, Phase IV (KMG-IV): sequencing the most valuable type-strain genomes for metagenomic binning, comparative biology and taxonomic classification.</title>
        <authorList>
            <person name="Goeker M."/>
        </authorList>
    </citation>
    <scope>NUCLEOTIDE SEQUENCE [LARGE SCALE GENOMIC DNA]</scope>
    <source>
        <strain evidence="6 7">DSM 45615</strain>
    </source>
</reference>
<evidence type="ECO:0000256" key="1">
    <source>
        <dbReference type="ARBA" id="ARBA00023015"/>
    </source>
</evidence>
<keyword evidence="1" id="KW-0805">Transcription regulation</keyword>
<evidence type="ECO:0000313" key="7">
    <source>
        <dbReference type="Proteomes" id="UP000578449"/>
    </source>
</evidence>
<gene>
    <name evidence="6" type="ORF">HNP84_001924</name>
</gene>
<keyword evidence="3" id="KW-0804">Transcription</keyword>
<dbReference type="GO" id="GO:0003700">
    <property type="term" value="F:DNA-binding transcription factor activity"/>
    <property type="evidence" value="ECO:0007669"/>
    <property type="project" value="TreeGrafter"/>
</dbReference>
<dbReference type="PANTHER" id="PTHR30055:SF234">
    <property type="entry name" value="HTH-TYPE TRANSCRIPTIONAL REGULATOR BETI"/>
    <property type="match status" value="1"/>
</dbReference>
<dbReference type="InterPro" id="IPR001647">
    <property type="entry name" value="HTH_TetR"/>
</dbReference>
<dbReference type="AlphaFoldDB" id="A0A840NXG7"/>
<keyword evidence="2 4" id="KW-0238">DNA-binding</keyword>
<dbReference type="GO" id="GO:0000976">
    <property type="term" value="F:transcription cis-regulatory region binding"/>
    <property type="evidence" value="ECO:0007669"/>
    <property type="project" value="TreeGrafter"/>
</dbReference>
<dbReference type="InterPro" id="IPR009057">
    <property type="entry name" value="Homeodomain-like_sf"/>
</dbReference>
<sequence length="211" mass="23956">MTSTPLTRSEAKELTRRRLLRAALRILDEEGEAGLTTGKVSRAAGIAQSSFYSHFRDKDDLLRSLWYESGGRLLRSVHEARVAARKEPGDKERHRDTFRIPLEAFVRYPELFRLTLRARHDPGSPLHDFAMESRRTSRATLVRDLVAIGFPETTEADRRQVEMIADGLSALTESMALGHLEGRYPDLEECVDVLMAFSRGYLSLLPRRADS</sequence>
<dbReference type="PRINTS" id="PR00455">
    <property type="entry name" value="HTHTETR"/>
</dbReference>
<evidence type="ECO:0000256" key="3">
    <source>
        <dbReference type="ARBA" id="ARBA00023163"/>
    </source>
</evidence>
<keyword evidence="7" id="KW-1185">Reference proteome</keyword>
<dbReference type="SUPFAM" id="SSF46689">
    <property type="entry name" value="Homeodomain-like"/>
    <property type="match status" value="1"/>
</dbReference>
<dbReference type="Proteomes" id="UP000578449">
    <property type="component" value="Unassembled WGS sequence"/>
</dbReference>
<dbReference type="EMBL" id="JACHGN010000004">
    <property type="protein sequence ID" value="MBB5132208.1"/>
    <property type="molecule type" value="Genomic_DNA"/>
</dbReference>
<evidence type="ECO:0000313" key="6">
    <source>
        <dbReference type="EMBL" id="MBB5132208.1"/>
    </source>
</evidence>
<dbReference type="Gene3D" id="1.10.10.60">
    <property type="entry name" value="Homeodomain-like"/>
    <property type="match status" value="1"/>
</dbReference>
<organism evidence="6 7">
    <name type="scientific">Thermocatellispora tengchongensis</name>
    <dbReference type="NCBI Taxonomy" id="1073253"/>
    <lineage>
        <taxon>Bacteria</taxon>
        <taxon>Bacillati</taxon>
        <taxon>Actinomycetota</taxon>
        <taxon>Actinomycetes</taxon>
        <taxon>Streptosporangiales</taxon>
        <taxon>Streptosporangiaceae</taxon>
        <taxon>Thermocatellispora</taxon>
    </lineage>
</organism>
<dbReference type="Gene3D" id="1.10.357.10">
    <property type="entry name" value="Tetracycline Repressor, domain 2"/>
    <property type="match status" value="1"/>
</dbReference>
<dbReference type="PROSITE" id="PS50977">
    <property type="entry name" value="HTH_TETR_2"/>
    <property type="match status" value="1"/>
</dbReference>
<feature type="domain" description="HTH tetR-type" evidence="5">
    <location>
        <begin position="13"/>
        <end position="73"/>
    </location>
</feature>
<accession>A0A840NXG7</accession>
<evidence type="ECO:0000256" key="2">
    <source>
        <dbReference type="ARBA" id="ARBA00023125"/>
    </source>
</evidence>
<comment type="caution">
    <text evidence="6">The sequence shown here is derived from an EMBL/GenBank/DDBJ whole genome shotgun (WGS) entry which is preliminary data.</text>
</comment>
<dbReference type="InterPro" id="IPR050109">
    <property type="entry name" value="HTH-type_TetR-like_transc_reg"/>
</dbReference>
<dbReference type="RefSeq" id="WP_185049062.1">
    <property type="nucleotide sequence ID" value="NZ_BAABIX010000048.1"/>
</dbReference>
<evidence type="ECO:0000256" key="4">
    <source>
        <dbReference type="PROSITE-ProRule" id="PRU00335"/>
    </source>
</evidence>
<feature type="DNA-binding region" description="H-T-H motif" evidence="4">
    <location>
        <begin position="36"/>
        <end position="55"/>
    </location>
</feature>
<name>A0A840NXG7_9ACTN</name>